<keyword evidence="1" id="KW-0963">Cytoplasm</keyword>
<dbReference type="Pfam" id="PF05025">
    <property type="entry name" value="RbsD_FucU"/>
    <property type="match status" value="1"/>
</dbReference>
<dbReference type="AlphaFoldDB" id="A0A645HMP3"/>
<evidence type="ECO:0000313" key="4">
    <source>
        <dbReference type="EMBL" id="MPN36723.1"/>
    </source>
</evidence>
<dbReference type="InterPro" id="IPR007721">
    <property type="entry name" value="RbsD_FucU"/>
</dbReference>
<keyword evidence="3" id="KW-0119">Carbohydrate metabolism</keyword>
<dbReference type="GO" id="GO:0016872">
    <property type="term" value="F:intramolecular lyase activity"/>
    <property type="evidence" value="ECO:0007669"/>
    <property type="project" value="InterPro"/>
</dbReference>
<evidence type="ECO:0000256" key="3">
    <source>
        <dbReference type="ARBA" id="ARBA00023277"/>
    </source>
</evidence>
<dbReference type="GO" id="GO:0019303">
    <property type="term" value="P:D-ribose catabolic process"/>
    <property type="evidence" value="ECO:0007669"/>
    <property type="project" value="TreeGrafter"/>
</dbReference>
<protein>
    <submittedName>
        <fullName evidence="4">D-ribose pyranase</fullName>
        <ecNumber evidence="4">5.4.99.62</ecNumber>
    </submittedName>
</protein>
<dbReference type="HAMAP" id="MF_01661">
    <property type="entry name" value="D_rib_pyranase"/>
    <property type="match status" value="1"/>
</dbReference>
<reference evidence="4" key="1">
    <citation type="submission" date="2019-08" db="EMBL/GenBank/DDBJ databases">
        <authorList>
            <person name="Kucharzyk K."/>
            <person name="Murdoch R.W."/>
            <person name="Higgins S."/>
            <person name="Loffler F."/>
        </authorList>
    </citation>
    <scope>NUCLEOTIDE SEQUENCE</scope>
</reference>
<keyword evidence="2 4" id="KW-0413">Isomerase</keyword>
<dbReference type="InterPro" id="IPR023750">
    <property type="entry name" value="RbsD-like_sf"/>
</dbReference>
<dbReference type="PANTHER" id="PTHR37831">
    <property type="entry name" value="D-RIBOSE PYRANASE"/>
    <property type="match status" value="1"/>
</dbReference>
<name>A0A645HMP3_9ZZZZ</name>
<comment type="caution">
    <text evidence="4">The sequence shown here is derived from an EMBL/GenBank/DDBJ whole genome shotgun (WGS) entry which is preliminary data.</text>
</comment>
<dbReference type="InterPro" id="IPR023064">
    <property type="entry name" value="D-ribose_pyranase"/>
</dbReference>
<gene>
    <name evidence="4" type="primary">rbsD_7</name>
    <name evidence="4" type="ORF">SDC9_184233</name>
</gene>
<accession>A0A645HMP3</accession>
<sequence>MKKNGILNSEISKVLSDMGHTDYICIGDCGLPVPEGVKKIDLALKIGTPSFIEVLEEIKKDMVIEKIILADEIKEKNKTMLTNISLILPTQETDFMSHEDFKKMLKNAKAVIRTGEATPYSNIILISGVSF</sequence>
<evidence type="ECO:0000256" key="1">
    <source>
        <dbReference type="ARBA" id="ARBA00022490"/>
    </source>
</evidence>
<evidence type="ECO:0000256" key="2">
    <source>
        <dbReference type="ARBA" id="ARBA00023235"/>
    </source>
</evidence>
<dbReference type="EMBL" id="VSSQ01091014">
    <property type="protein sequence ID" value="MPN36723.1"/>
    <property type="molecule type" value="Genomic_DNA"/>
</dbReference>
<dbReference type="NCBIfam" id="NF008761">
    <property type="entry name" value="PRK11797.1"/>
    <property type="match status" value="1"/>
</dbReference>
<dbReference type="Gene3D" id="3.40.1650.10">
    <property type="entry name" value="RbsD-like domain"/>
    <property type="match status" value="1"/>
</dbReference>
<dbReference type="GO" id="GO:0048029">
    <property type="term" value="F:monosaccharide binding"/>
    <property type="evidence" value="ECO:0007669"/>
    <property type="project" value="InterPro"/>
</dbReference>
<proteinExistence type="inferred from homology"/>
<dbReference type="GO" id="GO:0005829">
    <property type="term" value="C:cytosol"/>
    <property type="evidence" value="ECO:0007669"/>
    <property type="project" value="TreeGrafter"/>
</dbReference>
<dbReference type="EC" id="5.4.99.62" evidence="4"/>
<dbReference type="GO" id="GO:0062193">
    <property type="term" value="F:D-ribose pyranase activity"/>
    <property type="evidence" value="ECO:0007669"/>
    <property type="project" value="UniProtKB-EC"/>
</dbReference>
<dbReference type="PANTHER" id="PTHR37831:SF1">
    <property type="entry name" value="D-RIBOSE PYRANASE"/>
    <property type="match status" value="1"/>
</dbReference>
<organism evidence="4">
    <name type="scientific">bioreactor metagenome</name>
    <dbReference type="NCBI Taxonomy" id="1076179"/>
    <lineage>
        <taxon>unclassified sequences</taxon>
        <taxon>metagenomes</taxon>
        <taxon>ecological metagenomes</taxon>
    </lineage>
</organism>
<dbReference type="SUPFAM" id="SSF102546">
    <property type="entry name" value="RbsD-like"/>
    <property type="match status" value="1"/>
</dbReference>